<dbReference type="EMBL" id="JAMKPW020000009">
    <property type="protein sequence ID" value="KAK8215086.1"/>
    <property type="molecule type" value="Genomic_DNA"/>
</dbReference>
<gene>
    <name evidence="1" type="ORF">M8818_002096</name>
</gene>
<name>A0ACC3SIT8_9PEZI</name>
<dbReference type="Proteomes" id="UP001320706">
    <property type="component" value="Unassembled WGS sequence"/>
</dbReference>
<keyword evidence="2" id="KW-1185">Reference proteome</keyword>
<reference evidence="1" key="1">
    <citation type="submission" date="2024-02" db="EMBL/GenBank/DDBJ databases">
        <title>Metagenome Assembled Genome of Zalaria obscura JY119.</title>
        <authorList>
            <person name="Vighnesh L."/>
            <person name="Jagadeeshwari U."/>
            <person name="Venkata Ramana C."/>
            <person name="Sasikala C."/>
        </authorList>
    </citation>
    <scope>NUCLEOTIDE SEQUENCE</scope>
    <source>
        <strain evidence="1">JY119</strain>
    </source>
</reference>
<sequence length="655" mass="73383">MSLLGPLFRPTSTGTASKNALRSVMTVQHPTLQHQAPAKSQERSYNPKYRRRRAVAPLSPPSTEDIFFGALAQASLCRKHARCHSTAAGLLPAPSDSVGPQSSYLDDGPPASYFQDRWRNTSRRHRRPHPFLPKELKDLVGVDDTVSKGQDQELASYYAGSPSESAPDVEGEFDVPKAGEATNKPSTSPTTTPGSLEDKHIPVAPWASERAVVHNIEKILYSSTAHTSHRELWKLYQSLPHPGVACFSPRVLRKFFRVFSVVQHRLEDDMLRYMALVDDMNEANLEMTSGEWNSAITYAGRWVKKVRDLQVETAMQVWIRMEREGGVPGNHVTFNVLFDIATKAGKFELADVIRREMHQRGMAFNRYFRVSLIHHYGVRGDGAGVRRAYKDFIDAGEYVNTSVLNCVISSLIRAGEAPAAEHVFERMKALNAEKSKIRPAPKSWLEERQLHITLAKAAMAKRKSPDATGDAADQIQDATPVAPNMHTYRLLIRYNAEDTGNIDRVTELFEEMQTVGVPLQGMHYYHFFRGFSANGGFRYSSWNKARLDKVWAEFLSQAQGYRDWSPKSEPGTAANAANDAAWTEQNGAEKEKPGFYIDNGIIIAVLKAYIKCAGRNEALRVWEEILQRWKPSEQALYQINAAIAIALQPSARPAM</sequence>
<proteinExistence type="predicted"/>
<evidence type="ECO:0000313" key="2">
    <source>
        <dbReference type="Proteomes" id="UP001320706"/>
    </source>
</evidence>
<protein>
    <submittedName>
        <fullName evidence="1">Uncharacterized protein</fullName>
    </submittedName>
</protein>
<comment type="caution">
    <text evidence="1">The sequence shown here is derived from an EMBL/GenBank/DDBJ whole genome shotgun (WGS) entry which is preliminary data.</text>
</comment>
<organism evidence="1 2">
    <name type="scientific">Zalaria obscura</name>
    <dbReference type="NCBI Taxonomy" id="2024903"/>
    <lineage>
        <taxon>Eukaryota</taxon>
        <taxon>Fungi</taxon>
        <taxon>Dikarya</taxon>
        <taxon>Ascomycota</taxon>
        <taxon>Pezizomycotina</taxon>
        <taxon>Dothideomycetes</taxon>
        <taxon>Dothideomycetidae</taxon>
        <taxon>Dothideales</taxon>
        <taxon>Zalariaceae</taxon>
        <taxon>Zalaria</taxon>
    </lineage>
</organism>
<evidence type="ECO:0000313" key="1">
    <source>
        <dbReference type="EMBL" id="KAK8215086.1"/>
    </source>
</evidence>
<accession>A0ACC3SIT8</accession>